<dbReference type="Gene3D" id="3.90.25.10">
    <property type="entry name" value="UDP-galactose 4-epimerase, domain 1"/>
    <property type="match status" value="1"/>
</dbReference>
<proteinExistence type="predicted"/>
<dbReference type="InterPro" id="IPR008030">
    <property type="entry name" value="NmrA-like"/>
</dbReference>
<accession>A0ABU1N0U3</accession>
<dbReference type="PANTHER" id="PTHR43162">
    <property type="match status" value="1"/>
</dbReference>
<keyword evidence="3" id="KW-1185">Reference proteome</keyword>
<name>A0ABU1N0U3_9CAUL</name>
<dbReference type="InterPro" id="IPR051604">
    <property type="entry name" value="Ergot_Alk_Oxidoreductase"/>
</dbReference>
<dbReference type="Pfam" id="PF05368">
    <property type="entry name" value="NmrA"/>
    <property type="match status" value="1"/>
</dbReference>
<dbReference type="Proteomes" id="UP001262754">
    <property type="component" value="Unassembled WGS sequence"/>
</dbReference>
<evidence type="ECO:0000313" key="2">
    <source>
        <dbReference type="EMBL" id="MDR6532037.1"/>
    </source>
</evidence>
<gene>
    <name evidence="2" type="ORF">J2800_002790</name>
</gene>
<evidence type="ECO:0000313" key="3">
    <source>
        <dbReference type="Proteomes" id="UP001262754"/>
    </source>
</evidence>
<dbReference type="EMBL" id="JAVDRL010000007">
    <property type="protein sequence ID" value="MDR6532037.1"/>
    <property type="molecule type" value="Genomic_DNA"/>
</dbReference>
<dbReference type="InterPro" id="IPR036291">
    <property type="entry name" value="NAD(P)-bd_dom_sf"/>
</dbReference>
<evidence type="ECO:0000259" key="1">
    <source>
        <dbReference type="Pfam" id="PF05368"/>
    </source>
</evidence>
<dbReference type="SUPFAM" id="SSF51735">
    <property type="entry name" value="NAD(P)-binding Rossmann-fold domains"/>
    <property type="match status" value="1"/>
</dbReference>
<organism evidence="2 3">
    <name type="scientific">Caulobacter rhizosphaerae</name>
    <dbReference type="NCBI Taxonomy" id="2010972"/>
    <lineage>
        <taxon>Bacteria</taxon>
        <taxon>Pseudomonadati</taxon>
        <taxon>Pseudomonadota</taxon>
        <taxon>Alphaproteobacteria</taxon>
        <taxon>Caulobacterales</taxon>
        <taxon>Caulobacteraceae</taxon>
        <taxon>Caulobacter</taxon>
    </lineage>
</organism>
<feature type="domain" description="NmrA-like" evidence="1">
    <location>
        <begin position="3"/>
        <end position="262"/>
    </location>
</feature>
<sequence>MFIVLGATGHVGPAVAETLLAAGEPVTVVLHHEDKAAAWRAKGAETAVADVLDPDGLRAVLRRGRRAFLLNPSAAPSTDTEVEEHRTFAGIVAALEGSGLEKVVAESTYGAQPGERCGDLNILYDFEQALAAQPIPVTVQRAAYYMSNWDAALDQARQGALPTMLPAELKLPMVAPVDLGRAAADFLREPVGQEGIHYVEGPARYSPADVAAAFAQALGRPVEPKVTPHDQWEAAYRALGFSEPAAASYTRMTELTADTAFKPEAPRRGTVTLEQYIAELVRRG</sequence>
<comment type="caution">
    <text evidence="2">The sequence shown here is derived from an EMBL/GenBank/DDBJ whole genome shotgun (WGS) entry which is preliminary data.</text>
</comment>
<protein>
    <submittedName>
        <fullName evidence="2">Uncharacterized protein YbjT (DUF2867 family)</fullName>
    </submittedName>
</protein>
<dbReference type="PANTHER" id="PTHR43162:SF1">
    <property type="entry name" value="PRESTALK A DIFFERENTIATION PROTEIN A"/>
    <property type="match status" value="1"/>
</dbReference>
<dbReference type="Gene3D" id="3.40.50.720">
    <property type="entry name" value="NAD(P)-binding Rossmann-like Domain"/>
    <property type="match status" value="1"/>
</dbReference>
<reference evidence="2 3" key="1">
    <citation type="submission" date="2023-07" db="EMBL/GenBank/DDBJ databases">
        <title>Sorghum-associated microbial communities from plants grown in Nebraska, USA.</title>
        <authorList>
            <person name="Schachtman D."/>
        </authorList>
    </citation>
    <scope>NUCLEOTIDE SEQUENCE [LARGE SCALE GENOMIC DNA]</scope>
    <source>
        <strain evidence="2 3">DS2154</strain>
    </source>
</reference>
<dbReference type="RefSeq" id="WP_310032372.1">
    <property type="nucleotide sequence ID" value="NZ_JAVDRL010000007.1"/>
</dbReference>